<evidence type="ECO:0000256" key="7">
    <source>
        <dbReference type="ARBA" id="ARBA00022692"/>
    </source>
</evidence>
<dbReference type="PATRIC" id="fig|162209.4.peg.5202"/>
<reference evidence="14 15" key="2">
    <citation type="journal article" date="2016" name="Genome Announc.">
        <title>Complete Genome Sequences of Two Interactive Moderate Thermophiles, Paenibacillus napthalenovorans 32O-Y and Paenibacillus sp. 32O-W.</title>
        <authorList>
            <person name="Butler R.R.III."/>
            <person name="Wang J."/>
            <person name="Stark B.C."/>
            <person name="Pombert J.F."/>
        </authorList>
    </citation>
    <scope>NUCLEOTIDE SEQUENCE [LARGE SCALE GENOMIC DNA]</scope>
    <source>
        <strain evidence="14 15">32O-Y</strain>
    </source>
</reference>
<dbReference type="OrthoDB" id="335833at2"/>
<dbReference type="EMBL" id="CP013652">
    <property type="protein sequence ID" value="ALS25186.1"/>
    <property type="molecule type" value="Genomic_DNA"/>
</dbReference>
<dbReference type="Proteomes" id="UP000061660">
    <property type="component" value="Chromosome"/>
</dbReference>
<dbReference type="EC" id="2.7.13.3" evidence="3"/>
<dbReference type="InterPro" id="IPR004358">
    <property type="entry name" value="Sig_transdc_His_kin-like_C"/>
</dbReference>
<dbReference type="Pfam" id="PF02518">
    <property type="entry name" value="HATPase_c"/>
    <property type="match status" value="1"/>
</dbReference>
<dbReference type="STRING" id="162209.IJ22_49240"/>
<keyword evidence="6" id="KW-0808">Transferase</keyword>
<dbReference type="InterPro" id="IPR036097">
    <property type="entry name" value="HisK_dim/P_sf"/>
</dbReference>
<dbReference type="Pfam" id="PF00672">
    <property type="entry name" value="HAMP"/>
    <property type="match status" value="1"/>
</dbReference>
<dbReference type="SMART" id="SM00387">
    <property type="entry name" value="HATPase_c"/>
    <property type="match status" value="1"/>
</dbReference>
<dbReference type="SUPFAM" id="SSF55874">
    <property type="entry name" value="ATPase domain of HSP90 chaperone/DNA topoisomerase II/histidine kinase"/>
    <property type="match status" value="1"/>
</dbReference>
<dbReference type="CDD" id="cd00082">
    <property type="entry name" value="HisKA"/>
    <property type="match status" value="1"/>
</dbReference>
<dbReference type="AlphaFoldDB" id="A0A0U2L5C9"/>
<keyword evidence="13" id="KW-0472">Membrane</keyword>
<gene>
    <name evidence="14" type="ORF">IJ22_49240</name>
</gene>
<protein>
    <recommendedName>
        <fullName evidence="3">histidine kinase</fullName>
        <ecNumber evidence="3">2.7.13.3</ecNumber>
    </recommendedName>
</protein>
<dbReference type="GO" id="GO:0005886">
    <property type="term" value="C:plasma membrane"/>
    <property type="evidence" value="ECO:0007669"/>
    <property type="project" value="UniProtKB-SubCell"/>
</dbReference>
<dbReference type="CDD" id="cd06225">
    <property type="entry name" value="HAMP"/>
    <property type="match status" value="1"/>
</dbReference>
<dbReference type="CDD" id="cd00075">
    <property type="entry name" value="HATPase"/>
    <property type="match status" value="1"/>
</dbReference>
<dbReference type="PROSITE" id="PS50885">
    <property type="entry name" value="HAMP"/>
    <property type="match status" value="1"/>
</dbReference>
<comment type="subcellular location">
    <subcellularLocation>
        <location evidence="2">Cell membrane</location>
        <topology evidence="2">Multi-pass membrane protein</topology>
    </subcellularLocation>
</comment>
<dbReference type="SMART" id="SM00304">
    <property type="entry name" value="HAMP"/>
    <property type="match status" value="1"/>
</dbReference>
<evidence type="ECO:0000256" key="1">
    <source>
        <dbReference type="ARBA" id="ARBA00000085"/>
    </source>
</evidence>
<evidence type="ECO:0000256" key="9">
    <source>
        <dbReference type="ARBA" id="ARBA00022777"/>
    </source>
</evidence>
<dbReference type="FunFam" id="1.10.287.130:FF:000001">
    <property type="entry name" value="Two-component sensor histidine kinase"/>
    <property type="match status" value="1"/>
</dbReference>
<evidence type="ECO:0000256" key="2">
    <source>
        <dbReference type="ARBA" id="ARBA00004651"/>
    </source>
</evidence>
<dbReference type="Gene3D" id="3.30.565.10">
    <property type="entry name" value="Histidine kinase-like ATPase, C-terminal domain"/>
    <property type="match status" value="1"/>
</dbReference>
<evidence type="ECO:0000313" key="15">
    <source>
        <dbReference type="Proteomes" id="UP000061660"/>
    </source>
</evidence>
<evidence type="ECO:0000256" key="8">
    <source>
        <dbReference type="ARBA" id="ARBA00022741"/>
    </source>
</evidence>
<evidence type="ECO:0000256" key="10">
    <source>
        <dbReference type="ARBA" id="ARBA00022840"/>
    </source>
</evidence>
<dbReference type="SUPFAM" id="SSF47384">
    <property type="entry name" value="Homodimeric domain of signal transducing histidine kinase"/>
    <property type="match status" value="1"/>
</dbReference>
<dbReference type="InterPro" id="IPR003660">
    <property type="entry name" value="HAMP_dom"/>
</dbReference>
<accession>A0A0U2L5C9</accession>
<sequence>MIRKVLDPVKRVMAPRSLRFQLLTRSLFILAALLLLIGALQYVLMKDFLYRNQAETMVTQLRTLPRDILTRPNPLPERSSGDRAPGSQSDTGRPRGPVLFLPDMSVAYIGHDGTFIDLTRDNGSVSPRLSDEEYRSIQPSDHRGRVHYRVVRDEEGKEQLIVFRPVGLQIGGMFQMGTATAPLQDVVMRQLLTFVALSVLALAGGLAFYLPVLRRTLNPLDMMVKAVERTDAGNLAERFPGPQGQLEIDRLADSFNGMLERLETSFEAEREAKEQMRRFIADASHELRTPLTSIHGFLEVLLRGAADRPEQLYPALKSMHGESKRIKKLVEDLLMLAKLDRSPELQLKETRLDELIREMEPHLRMLAGSRTVDFDLTAGIRGIYDSDKIKQVILNLFHNAVQHTDPEHGVIKVSLSSRRNQADLMIRDNGIGIAEEHIPHIFERFYRSDASRTRKHGGAGLGLSISKSIVEAHDGTISVDSRPGKGCTFSVRLPAL</sequence>
<keyword evidence="9 14" id="KW-0418">Kinase</keyword>
<keyword evidence="8" id="KW-0547">Nucleotide-binding</keyword>
<dbReference type="InterPro" id="IPR005467">
    <property type="entry name" value="His_kinase_dom"/>
</dbReference>
<evidence type="ECO:0000256" key="3">
    <source>
        <dbReference type="ARBA" id="ARBA00012438"/>
    </source>
</evidence>
<keyword evidence="7" id="KW-0812">Transmembrane</keyword>
<dbReference type="InterPro" id="IPR003594">
    <property type="entry name" value="HATPase_dom"/>
</dbReference>
<dbReference type="InterPro" id="IPR036890">
    <property type="entry name" value="HATPase_C_sf"/>
</dbReference>
<keyword evidence="10" id="KW-0067">ATP-binding</keyword>
<dbReference type="SUPFAM" id="SSF158472">
    <property type="entry name" value="HAMP domain-like"/>
    <property type="match status" value="1"/>
</dbReference>
<dbReference type="Gene3D" id="1.10.287.130">
    <property type="match status" value="1"/>
</dbReference>
<reference evidence="15" key="1">
    <citation type="submission" date="2015-12" db="EMBL/GenBank/DDBJ databases">
        <title>Complete genome sequences of two moderately thermophilic Paenibacillus species.</title>
        <authorList>
            <person name="Butler R.III."/>
            <person name="Wang J."/>
            <person name="Stark B.C."/>
            <person name="Pombert J.-F."/>
        </authorList>
    </citation>
    <scope>NUCLEOTIDE SEQUENCE [LARGE SCALE GENOMIC DNA]</scope>
    <source>
        <strain evidence="15">32O-Y</strain>
    </source>
</reference>
<dbReference type="PRINTS" id="PR00344">
    <property type="entry name" value="BCTRLSENSOR"/>
</dbReference>
<dbReference type="GO" id="GO:0000155">
    <property type="term" value="F:phosphorelay sensor kinase activity"/>
    <property type="evidence" value="ECO:0007669"/>
    <property type="project" value="InterPro"/>
</dbReference>
<keyword evidence="12" id="KW-0902">Two-component regulatory system</keyword>
<dbReference type="PROSITE" id="PS50109">
    <property type="entry name" value="HIS_KIN"/>
    <property type="match status" value="1"/>
</dbReference>
<dbReference type="InterPro" id="IPR003661">
    <property type="entry name" value="HisK_dim/P_dom"/>
</dbReference>
<evidence type="ECO:0000256" key="6">
    <source>
        <dbReference type="ARBA" id="ARBA00022679"/>
    </source>
</evidence>
<proteinExistence type="predicted"/>
<evidence type="ECO:0000256" key="11">
    <source>
        <dbReference type="ARBA" id="ARBA00022989"/>
    </source>
</evidence>
<comment type="catalytic activity">
    <reaction evidence="1">
        <text>ATP + protein L-histidine = ADP + protein N-phospho-L-histidine.</text>
        <dbReference type="EC" id="2.7.13.3"/>
    </reaction>
</comment>
<dbReference type="SMART" id="SM00388">
    <property type="entry name" value="HisKA"/>
    <property type="match status" value="1"/>
</dbReference>
<dbReference type="KEGG" id="pnp:IJ22_49240"/>
<evidence type="ECO:0000256" key="4">
    <source>
        <dbReference type="ARBA" id="ARBA00022475"/>
    </source>
</evidence>
<keyword evidence="4" id="KW-1003">Cell membrane</keyword>
<dbReference type="PANTHER" id="PTHR45436">
    <property type="entry name" value="SENSOR HISTIDINE KINASE YKOH"/>
    <property type="match status" value="1"/>
</dbReference>
<keyword evidence="5" id="KW-0597">Phosphoprotein</keyword>
<name>A0A0U2L5C9_9BACL</name>
<evidence type="ECO:0000256" key="12">
    <source>
        <dbReference type="ARBA" id="ARBA00023012"/>
    </source>
</evidence>
<dbReference type="FunFam" id="3.30.565.10:FF:000006">
    <property type="entry name" value="Sensor histidine kinase WalK"/>
    <property type="match status" value="1"/>
</dbReference>
<dbReference type="Pfam" id="PF00512">
    <property type="entry name" value="HisKA"/>
    <property type="match status" value="1"/>
</dbReference>
<dbReference type="RefSeq" id="WP_054817334.1">
    <property type="nucleotide sequence ID" value="NZ_CP013652.1"/>
</dbReference>
<keyword evidence="15" id="KW-1185">Reference proteome</keyword>
<dbReference type="GO" id="GO:0005524">
    <property type="term" value="F:ATP binding"/>
    <property type="evidence" value="ECO:0007669"/>
    <property type="project" value="UniProtKB-KW"/>
</dbReference>
<evidence type="ECO:0000256" key="5">
    <source>
        <dbReference type="ARBA" id="ARBA00022553"/>
    </source>
</evidence>
<keyword evidence="11" id="KW-1133">Transmembrane helix</keyword>
<dbReference type="InterPro" id="IPR050428">
    <property type="entry name" value="TCS_sensor_his_kinase"/>
</dbReference>
<evidence type="ECO:0000256" key="13">
    <source>
        <dbReference type="ARBA" id="ARBA00023136"/>
    </source>
</evidence>
<dbReference type="PANTHER" id="PTHR45436:SF5">
    <property type="entry name" value="SENSOR HISTIDINE KINASE TRCS"/>
    <property type="match status" value="1"/>
</dbReference>
<evidence type="ECO:0000313" key="14">
    <source>
        <dbReference type="EMBL" id="ALS25186.1"/>
    </source>
</evidence>
<dbReference type="Gene3D" id="6.10.340.10">
    <property type="match status" value="1"/>
</dbReference>
<organism evidence="14 15">
    <name type="scientific">Paenibacillus naphthalenovorans</name>
    <dbReference type="NCBI Taxonomy" id="162209"/>
    <lineage>
        <taxon>Bacteria</taxon>
        <taxon>Bacillati</taxon>
        <taxon>Bacillota</taxon>
        <taxon>Bacilli</taxon>
        <taxon>Bacillales</taxon>
        <taxon>Paenibacillaceae</taxon>
        <taxon>Paenibacillus</taxon>
    </lineage>
</organism>